<dbReference type="NCBIfam" id="NF037995">
    <property type="entry name" value="TRAP_S1"/>
    <property type="match status" value="1"/>
</dbReference>
<evidence type="ECO:0000256" key="2">
    <source>
        <dbReference type="SAM" id="SignalP"/>
    </source>
</evidence>
<proteinExistence type="predicted"/>
<feature type="signal peptide" evidence="2">
    <location>
        <begin position="1"/>
        <end position="24"/>
    </location>
</feature>
<dbReference type="Pfam" id="PF03480">
    <property type="entry name" value="DctP"/>
    <property type="match status" value="1"/>
</dbReference>
<dbReference type="GO" id="GO:0055085">
    <property type="term" value="P:transmembrane transport"/>
    <property type="evidence" value="ECO:0007669"/>
    <property type="project" value="InterPro"/>
</dbReference>
<dbReference type="Gene3D" id="3.40.190.170">
    <property type="entry name" value="Bacterial extracellular solute-binding protein, family 7"/>
    <property type="match status" value="1"/>
</dbReference>
<evidence type="ECO:0000313" key="4">
    <source>
        <dbReference type="Proteomes" id="UP000199074"/>
    </source>
</evidence>
<sequence length="338" mass="36676">MTNKTLISAAAVALCVAMPAAVLAQDNTCGTDLGSEAYFRISHQNSPTSPIHPRLEEIVASVTEATDGKLRLELFPSGQLGGPVQALEQASLGENIIFYTQTGNLATAGVPDFSIFNGPFLTPSLEAAEKLAGSELMDELAETLAEKSDLRLLAINWFDSPRVFLGQRGYPEPSDLVGVKLRSPEAPAYMRTFELLGSLPIALPFSELYLALQQGVVEAVEGGLDGMADANLMEVATTVTNTEHFRLFYGFAMNEGQFRGLPESCQQLLVSEFQQKGAEYSLGMNDITANRETALREAGVTFVDANQDAYREATAEFYTMFPEWSEGLYDRAIAAMKD</sequence>
<gene>
    <name evidence="3" type="ORF">SAMN05216456_3545</name>
</gene>
<dbReference type="PANTHER" id="PTHR33376:SF3">
    <property type="entry name" value="C4-DICARBOXYLATE-BINDING PROTEIN"/>
    <property type="match status" value="1"/>
</dbReference>
<accession>A0A1I7NVI5</accession>
<dbReference type="InterPro" id="IPR018389">
    <property type="entry name" value="DctP_fam"/>
</dbReference>
<evidence type="ECO:0000256" key="1">
    <source>
        <dbReference type="ARBA" id="ARBA00022729"/>
    </source>
</evidence>
<organism evidence="3 4">
    <name type="scientific">Devosia crocina</name>
    <dbReference type="NCBI Taxonomy" id="429728"/>
    <lineage>
        <taxon>Bacteria</taxon>
        <taxon>Pseudomonadati</taxon>
        <taxon>Pseudomonadota</taxon>
        <taxon>Alphaproteobacteria</taxon>
        <taxon>Hyphomicrobiales</taxon>
        <taxon>Devosiaceae</taxon>
        <taxon>Devosia</taxon>
    </lineage>
</organism>
<keyword evidence="1 2" id="KW-0732">Signal</keyword>
<dbReference type="EMBL" id="FPCK01000004">
    <property type="protein sequence ID" value="SFV38652.1"/>
    <property type="molecule type" value="Genomic_DNA"/>
</dbReference>
<dbReference type="PANTHER" id="PTHR33376">
    <property type="match status" value="1"/>
</dbReference>
<evidence type="ECO:0000313" key="3">
    <source>
        <dbReference type="EMBL" id="SFV38652.1"/>
    </source>
</evidence>
<name>A0A1I7NVI5_9HYPH</name>
<keyword evidence="4" id="KW-1185">Reference proteome</keyword>
<dbReference type="AlphaFoldDB" id="A0A1I7NVI5"/>
<reference evidence="3 4" key="1">
    <citation type="submission" date="2016-10" db="EMBL/GenBank/DDBJ databases">
        <authorList>
            <person name="de Groot N.N."/>
        </authorList>
    </citation>
    <scope>NUCLEOTIDE SEQUENCE [LARGE SCALE GENOMIC DNA]</scope>
    <source>
        <strain evidence="3 4">IPL20</strain>
    </source>
</reference>
<dbReference type="RefSeq" id="WP_175528657.1">
    <property type="nucleotide sequence ID" value="NZ_FPCK01000004.1"/>
</dbReference>
<protein>
    <submittedName>
        <fullName evidence="3">TRAP-type C4-dicarboxylate transport system, substrate-binding protein</fullName>
    </submittedName>
</protein>
<dbReference type="InterPro" id="IPR038404">
    <property type="entry name" value="TRAP_DctP_sf"/>
</dbReference>
<feature type="chain" id="PRO_5011705841" evidence="2">
    <location>
        <begin position="25"/>
        <end position="338"/>
    </location>
</feature>
<dbReference type="Proteomes" id="UP000199074">
    <property type="component" value="Unassembled WGS sequence"/>
</dbReference>
<dbReference type="STRING" id="429728.SAMN05216456_3545"/>